<comment type="caution">
    <text evidence="4">The sequence shown here is derived from an EMBL/GenBank/DDBJ whole genome shotgun (WGS) entry which is preliminary data.</text>
</comment>
<evidence type="ECO:0000313" key="4">
    <source>
        <dbReference type="EMBL" id="EXJ60778.1"/>
    </source>
</evidence>
<reference evidence="4 5" key="1">
    <citation type="submission" date="2013-03" db="EMBL/GenBank/DDBJ databases">
        <title>The Genome Sequence of Cladophialophora yegresii CBS 114405.</title>
        <authorList>
            <consortium name="The Broad Institute Genomics Platform"/>
            <person name="Cuomo C."/>
            <person name="de Hoog S."/>
            <person name="Gorbushina A."/>
            <person name="Walker B."/>
            <person name="Young S.K."/>
            <person name="Zeng Q."/>
            <person name="Gargeya S."/>
            <person name="Fitzgerald M."/>
            <person name="Haas B."/>
            <person name="Abouelleil A."/>
            <person name="Allen A.W."/>
            <person name="Alvarado L."/>
            <person name="Arachchi H.M."/>
            <person name="Berlin A.M."/>
            <person name="Chapman S.B."/>
            <person name="Gainer-Dewar J."/>
            <person name="Goldberg J."/>
            <person name="Griggs A."/>
            <person name="Gujja S."/>
            <person name="Hansen M."/>
            <person name="Howarth C."/>
            <person name="Imamovic A."/>
            <person name="Ireland A."/>
            <person name="Larimer J."/>
            <person name="McCowan C."/>
            <person name="Murphy C."/>
            <person name="Pearson M."/>
            <person name="Poon T.W."/>
            <person name="Priest M."/>
            <person name="Roberts A."/>
            <person name="Saif S."/>
            <person name="Shea T."/>
            <person name="Sisk P."/>
            <person name="Sykes S."/>
            <person name="Wortman J."/>
            <person name="Nusbaum C."/>
            <person name="Birren B."/>
        </authorList>
    </citation>
    <scope>NUCLEOTIDE SEQUENCE [LARGE SCALE GENOMIC DNA]</scope>
    <source>
        <strain evidence="4 5">CBS 114405</strain>
    </source>
</reference>
<keyword evidence="3" id="KW-0732">Signal</keyword>
<sequence length="384" mass="39910">MPAVLVVFFVIALAIFGLETVPARSMRDAPLLSVPASSVSAVSVSGSGSLDPSFVNALPLSVTGTPPPPPSVSVEPFDLPPATILVTIISPVSVSVLSATVTVVSFSVSLVTATVTTMLVTTPALASDLVVTSVTTVTTTTSTTTGAVISVPSPTTTAPPSPSPHQNLAAILAGTLGPLALVAAIVCTVSLAVIRRRRRARSQVNTSTVRDGWYGYIQARCTACGGPSSEGNPSSYTTVELPLWQSRVCARAPHATNVVVEEARISCDTEPFPPFMDEEAEQQRQERREVMEEEKEDEEDEEDEEEVMEEEKEEEVEEEGWSVADYSSTRSGGAGGGSGSGSGSEAGVSETGTVVVPRPEAVVIAGDAGGNGLRRRAGLENLRG</sequence>
<name>W9VYL2_9EURO</name>
<evidence type="ECO:0000256" key="2">
    <source>
        <dbReference type="SAM" id="Phobius"/>
    </source>
</evidence>
<dbReference type="Proteomes" id="UP000019473">
    <property type="component" value="Unassembled WGS sequence"/>
</dbReference>
<feature type="transmembrane region" description="Helical" evidence="2">
    <location>
        <begin position="168"/>
        <end position="194"/>
    </location>
</feature>
<gene>
    <name evidence="4" type="ORF">A1O7_04931</name>
</gene>
<protein>
    <submittedName>
        <fullName evidence="4">Uncharacterized protein</fullName>
    </submittedName>
</protein>
<keyword evidence="5" id="KW-1185">Reference proteome</keyword>
<feature type="compositionally biased region" description="Basic and acidic residues" evidence="1">
    <location>
        <begin position="281"/>
        <end position="290"/>
    </location>
</feature>
<keyword evidence="2" id="KW-0812">Transmembrane</keyword>
<dbReference type="RefSeq" id="XP_007757131.1">
    <property type="nucleotide sequence ID" value="XM_007758941.1"/>
</dbReference>
<dbReference type="HOGENOM" id="CLU_042547_0_0_1"/>
<keyword evidence="2" id="KW-0472">Membrane</keyword>
<evidence type="ECO:0000256" key="1">
    <source>
        <dbReference type="SAM" id="MobiDB-lite"/>
    </source>
</evidence>
<dbReference type="VEuPathDB" id="FungiDB:A1O7_04931"/>
<dbReference type="GeneID" id="19179516"/>
<proteinExistence type="predicted"/>
<feature type="region of interest" description="Disordered" evidence="1">
    <location>
        <begin position="269"/>
        <end position="358"/>
    </location>
</feature>
<keyword evidence="2" id="KW-1133">Transmembrane helix</keyword>
<accession>W9VYL2</accession>
<feature type="compositionally biased region" description="Acidic residues" evidence="1">
    <location>
        <begin position="291"/>
        <end position="320"/>
    </location>
</feature>
<feature type="region of interest" description="Disordered" evidence="1">
    <location>
        <begin position="365"/>
        <end position="384"/>
    </location>
</feature>
<evidence type="ECO:0000256" key="3">
    <source>
        <dbReference type="SAM" id="SignalP"/>
    </source>
</evidence>
<organism evidence="4 5">
    <name type="scientific">Cladophialophora yegresii CBS 114405</name>
    <dbReference type="NCBI Taxonomy" id="1182544"/>
    <lineage>
        <taxon>Eukaryota</taxon>
        <taxon>Fungi</taxon>
        <taxon>Dikarya</taxon>
        <taxon>Ascomycota</taxon>
        <taxon>Pezizomycotina</taxon>
        <taxon>Eurotiomycetes</taxon>
        <taxon>Chaetothyriomycetidae</taxon>
        <taxon>Chaetothyriales</taxon>
        <taxon>Herpotrichiellaceae</taxon>
        <taxon>Cladophialophora</taxon>
    </lineage>
</organism>
<dbReference type="AlphaFoldDB" id="W9VYL2"/>
<evidence type="ECO:0000313" key="5">
    <source>
        <dbReference type="Proteomes" id="UP000019473"/>
    </source>
</evidence>
<feature type="compositionally biased region" description="Gly residues" evidence="1">
    <location>
        <begin position="332"/>
        <end position="344"/>
    </location>
</feature>
<dbReference type="EMBL" id="AMGW01000003">
    <property type="protein sequence ID" value="EXJ60778.1"/>
    <property type="molecule type" value="Genomic_DNA"/>
</dbReference>
<dbReference type="OrthoDB" id="10648034at2759"/>
<feature type="signal peptide" evidence="3">
    <location>
        <begin position="1"/>
        <end position="17"/>
    </location>
</feature>
<feature type="chain" id="PRO_5004931609" evidence="3">
    <location>
        <begin position="18"/>
        <end position="384"/>
    </location>
</feature>